<proteinExistence type="inferred from homology"/>
<keyword evidence="3 6" id="KW-0812">Transmembrane</keyword>
<evidence type="ECO:0000256" key="6">
    <source>
        <dbReference type="RuleBase" id="RU363032"/>
    </source>
</evidence>
<sequence>MSLPNGPRGVQAGARGKARDHGGADGAGLRAVAAVARLVALAALLVLIARPGWLQPLFAPLAEHGAPAIYDRASLIDLTLSHLALVAASSLIGSLAAIAAGIAVTRPAGADFLPVARSIANLGQTFPPVAVLALAVPAVGFGAAPVLLALTLYGLLPVFESTLAGLGAIPAATLDAARGMGMSARQRLVSIELPLAMPVIVNGVRLAAVINLGTATIGSTVAARGLGDVIIAGLQTSNTAFVLQGGVIVALLAVLLYDALGLAGRLLAPAGPAVRRAGRH</sequence>
<evidence type="ECO:0000313" key="12">
    <source>
        <dbReference type="Proteomes" id="UP001056386"/>
    </source>
</evidence>
<dbReference type="GO" id="GO:0005886">
    <property type="term" value="C:plasma membrane"/>
    <property type="evidence" value="ECO:0007669"/>
    <property type="project" value="UniProtKB-SubCell"/>
</dbReference>
<feature type="transmembrane region" description="Helical" evidence="6">
    <location>
        <begin position="154"/>
        <end position="174"/>
    </location>
</feature>
<keyword evidence="2 6" id="KW-0813">Transport</keyword>
<dbReference type="Gene3D" id="1.10.3720.10">
    <property type="entry name" value="MetI-like"/>
    <property type="match status" value="1"/>
</dbReference>
<comment type="similarity">
    <text evidence="6">Belongs to the binding-protein-dependent transport system permease family.</text>
</comment>
<evidence type="ECO:0000313" key="9">
    <source>
        <dbReference type="EMBL" id="QPQ93406.1"/>
    </source>
</evidence>
<reference evidence="9 11" key="1">
    <citation type="submission" date="2020-12" db="EMBL/GenBank/DDBJ databases">
        <title>FDA dAtabase for Regulatory Grade micrObial Sequences (FDA-ARGOS): Supporting development and validation of Infectious Disease Dx tests.</title>
        <authorList>
            <person name="Minogue T."/>
            <person name="Wolcott M."/>
            <person name="Wasieloski L."/>
            <person name="Aguilar W."/>
            <person name="Moore D."/>
            <person name="Jaissle J."/>
            <person name="Tallon L."/>
            <person name="Sadzewicz L."/>
            <person name="Zhao X."/>
            <person name="Boylan J."/>
            <person name="Ott S."/>
            <person name="Bowen H."/>
            <person name="Vavikolanu K."/>
            <person name="Mehta A."/>
            <person name="Aluvathingal J."/>
            <person name="Nadendla S."/>
            <person name="Yan Y."/>
            <person name="Sichtig H."/>
        </authorList>
    </citation>
    <scope>NUCLEOTIDE SEQUENCE [LARGE SCALE GENOMIC DNA]</scope>
    <source>
        <strain evidence="9 11">FDAARGOS_949</strain>
    </source>
</reference>
<reference evidence="10" key="2">
    <citation type="submission" date="2022-06" db="EMBL/GenBank/DDBJ databases">
        <title>Draft genome sequence of Burkholderia glumae strain GR20004 isolated from rice panicle showing bacterial panicle blight.</title>
        <authorList>
            <person name="Choi S.Y."/>
            <person name="Lee Y.H."/>
        </authorList>
    </citation>
    <scope>NUCLEOTIDE SEQUENCE</scope>
    <source>
        <strain evidence="10">GR20004</strain>
    </source>
</reference>
<feature type="domain" description="ABC transmembrane type-1" evidence="8">
    <location>
        <begin position="79"/>
        <end position="260"/>
    </location>
</feature>
<feature type="transmembrane region" description="Helical" evidence="6">
    <location>
        <begin position="83"/>
        <end position="105"/>
    </location>
</feature>
<evidence type="ECO:0000259" key="8">
    <source>
        <dbReference type="PROSITE" id="PS50928"/>
    </source>
</evidence>
<organism evidence="9 11">
    <name type="scientific">Burkholderia glumae</name>
    <name type="common">Pseudomonas glumae</name>
    <dbReference type="NCBI Taxonomy" id="337"/>
    <lineage>
        <taxon>Bacteria</taxon>
        <taxon>Pseudomonadati</taxon>
        <taxon>Pseudomonadota</taxon>
        <taxon>Betaproteobacteria</taxon>
        <taxon>Burkholderiales</taxon>
        <taxon>Burkholderiaceae</taxon>
        <taxon>Burkholderia</taxon>
    </lineage>
</organism>
<feature type="transmembrane region" description="Helical" evidence="6">
    <location>
        <begin position="195"/>
        <end position="221"/>
    </location>
</feature>
<protein>
    <submittedName>
        <fullName evidence="9">ABC transporter permease</fullName>
    </submittedName>
</protein>
<dbReference type="Pfam" id="PF00528">
    <property type="entry name" value="BPD_transp_1"/>
    <property type="match status" value="1"/>
</dbReference>
<evidence type="ECO:0000256" key="1">
    <source>
        <dbReference type="ARBA" id="ARBA00004651"/>
    </source>
</evidence>
<evidence type="ECO:0000256" key="2">
    <source>
        <dbReference type="ARBA" id="ARBA00022448"/>
    </source>
</evidence>
<name>A0AAP9Y2N3_BURGL</name>
<dbReference type="PANTHER" id="PTHR30177:SF32">
    <property type="entry name" value="GLYCINE BETAINE UPTAKE SYSTEM PERMEASE PROTEIN YEHW"/>
    <property type="match status" value="1"/>
</dbReference>
<gene>
    <name evidence="9" type="ORF">I6H06_14230</name>
    <name evidence="10" type="ORF">NFI99_22440</name>
</gene>
<evidence type="ECO:0000256" key="3">
    <source>
        <dbReference type="ARBA" id="ARBA00022692"/>
    </source>
</evidence>
<dbReference type="EMBL" id="CP065601">
    <property type="protein sequence ID" value="QPQ93406.1"/>
    <property type="molecule type" value="Genomic_DNA"/>
</dbReference>
<keyword evidence="5 6" id="KW-0472">Membrane</keyword>
<feature type="transmembrane region" description="Helical" evidence="6">
    <location>
        <begin position="27"/>
        <end position="49"/>
    </location>
</feature>
<keyword evidence="12" id="KW-1185">Reference proteome</keyword>
<dbReference type="EMBL" id="CP099587">
    <property type="protein sequence ID" value="USS47577.1"/>
    <property type="molecule type" value="Genomic_DNA"/>
</dbReference>
<dbReference type="GeneID" id="45698116"/>
<dbReference type="AlphaFoldDB" id="A0AAP9Y2N3"/>
<dbReference type="CDD" id="cd06261">
    <property type="entry name" value="TM_PBP2"/>
    <property type="match status" value="1"/>
</dbReference>
<feature type="transmembrane region" description="Helical" evidence="6">
    <location>
        <begin position="241"/>
        <end position="260"/>
    </location>
</feature>
<accession>A0AAP9Y2N3</accession>
<dbReference type="PROSITE" id="PS50928">
    <property type="entry name" value="ABC_TM1"/>
    <property type="match status" value="1"/>
</dbReference>
<dbReference type="SUPFAM" id="SSF161098">
    <property type="entry name" value="MetI-like"/>
    <property type="match status" value="1"/>
</dbReference>
<feature type="region of interest" description="Disordered" evidence="7">
    <location>
        <begin position="1"/>
        <end position="23"/>
    </location>
</feature>
<evidence type="ECO:0000313" key="11">
    <source>
        <dbReference type="Proteomes" id="UP000594892"/>
    </source>
</evidence>
<dbReference type="Proteomes" id="UP000594892">
    <property type="component" value="Chromosome 2"/>
</dbReference>
<dbReference type="InterPro" id="IPR035906">
    <property type="entry name" value="MetI-like_sf"/>
</dbReference>
<dbReference type="InterPro" id="IPR051204">
    <property type="entry name" value="ABC_transp_perm/SBD"/>
</dbReference>
<comment type="subcellular location">
    <subcellularLocation>
        <location evidence="1 6">Cell membrane</location>
        <topology evidence="1 6">Multi-pass membrane protein</topology>
    </subcellularLocation>
</comment>
<dbReference type="PANTHER" id="PTHR30177">
    <property type="entry name" value="GLYCINE BETAINE/L-PROLINE TRANSPORT SYSTEM PERMEASE PROTEIN PROW"/>
    <property type="match status" value="1"/>
</dbReference>
<evidence type="ECO:0000256" key="4">
    <source>
        <dbReference type="ARBA" id="ARBA00022989"/>
    </source>
</evidence>
<keyword evidence="4 6" id="KW-1133">Transmembrane helix</keyword>
<dbReference type="RefSeq" id="WP_015875853.1">
    <property type="nucleotide sequence ID" value="NZ_CP021074.1"/>
</dbReference>
<feature type="transmembrane region" description="Helical" evidence="6">
    <location>
        <begin position="126"/>
        <end position="148"/>
    </location>
</feature>
<dbReference type="GO" id="GO:0055085">
    <property type="term" value="P:transmembrane transport"/>
    <property type="evidence" value="ECO:0007669"/>
    <property type="project" value="InterPro"/>
</dbReference>
<evidence type="ECO:0000256" key="7">
    <source>
        <dbReference type="SAM" id="MobiDB-lite"/>
    </source>
</evidence>
<evidence type="ECO:0000313" key="10">
    <source>
        <dbReference type="EMBL" id="USS47577.1"/>
    </source>
</evidence>
<dbReference type="Proteomes" id="UP001056386">
    <property type="component" value="Chromosome 1"/>
</dbReference>
<dbReference type="InterPro" id="IPR000515">
    <property type="entry name" value="MetI-like"/>
</dbReference>
<evidence type="ECO:0000256" key="5">
    <source>
        <dbReference type="ARBA" id="ARBA00023136"/>
    </source>
</evidence>